<keyword evidence="3" id="KW-1185">Reference proteome</keyword>
<dbReference type="RefSeq" id="WP_094214237.1">
    <property type="nucleotide sequence ID" value="NZ_MCGQ01000001.1"/>
</dbReference>
<dbReference type="Gene3D" id="2.50.20.20">
    <property type="match status" value="1"/>
</dbReference>
<evidence type="ECO:0000256" key="1">
    <source>
        <dbReference type="SAM" id="MobiDB-lite"/>
    </source>
</evidence>
<proteinExistence type="predicted"/>
<evidence type="ECO:0000313" key="3">
    <source>
        <dbReference type="Proteomes" id="UP000215483"/>
    </source>
</evidence>
<gene>
    <name evidence="2" type="ORF">BEK98_00085</name>
</gene>
<evidence type="ECO:0008006" key="4">
    <source>
        <dbReference type="Google" id="ProtNLM"/>
    </source>
</evidence>
<dbReference type="Proteomes" id="UP000215483">
    <property type="component" value="Unassembled WGS sequence"/>
</dbReference>
<protein>
    <recommendedName>
        <fullName evidence="4">Lipoprotein</fullName>
    </recommendedName>
</protein>
<feature type="region of interest" description="Disordered" evidence="1">
    <location>
        <begin position="228"/>
        <end position="249"/>
    </location>
</feature>
<sequence>MAAALCVTAVVALTACGEDKKANAEVAGHSASATPSPAKLFEGLSAAQIAGKSRLAMTKLKSFRVKGGRTSHGVEMTVDFTVAGKGSCQGTFAVAGAHTELRVVRGHRYMKGDKKFWQQSGRRKGSSPKETNALAEMFKGRWFAVPEQAAKAGDDFYACDFNAFQKDSPLSRGAETEVDGIPAVTLTGKEGSGGTRTILVSAKGEPYPLRMTVEGGTAPGSLEYSAFNEPVTVTPPPGDEVLDFDKLKK</sequence>
<reference evidence="2 3" key="1">
    <citation type="submission" date="2016-07" db="EMBL/GenBank/DDBJ databases">
        <title>Draft genome of Streptomyces diastatochromogenes.</title>
        <authorList>
            <person name="Podduturi R."/>
            <person name="Lukassen M.B."/>
            <person name="Clausen N."/>
            <person name="Nielsen J.L."/>
            <person name="Jorgensen N.O."/>
        </authorList>
    </citation>
    <scope>NUCLEOTIDE SEQUENCE [LARGE SCALE GENOMIC DNA]</scope>
    <source>
        <strain evidence="2 3">DSM 40608</strain>
    </source>
</reference>
<dbReference type="OrthoDB" id="3745543at2"/>
<dbReference type="EMBL" id="MCGQ01000001">
    <property type="protein sequence ID" value="OXZ00509.1"/>
    <property type="molecule type" value="Genomic_DNA"/>
</dbReference>
<dbReference type="AlphaFoldDB" id="A0A233SY01"/>
<comment type="caution">
    <text evidence="2">The sequence shown here is derived from an EMBL/GenBank/DDBJ whole genome shotgun (WGS) entry which is preliminary data.</text>
</comment>
<evidence type="ECO:0000313" key="2">
    <source>
        <dbReference type="EMBL" id="OXZ00509.1"/>
    </source>
</evidence>
<organism evidence="2 3">
    <name type="scientific">Streptomyces diastatochromogenes</name>
    <dbReference type="NCBI Taxonomy" id="42236"/>
    <lineage>
        <taxon>Bacteria</taxon>
        <taxon>Bacillati</taxon>
        <taxon>Actinomycetota</taxon>
        <taxon>Actinomycetes</taxon>
        <taxon>Kitasatosporales</taxon>
        <taxon>Streptomycetaceae</taxon>
        <taxon>Streptomyces</taxon>
    </lineage>
</organism>
<name>A0A233SY01_STRDA</name>
<accession>A0A233SY01</accession>